<evidence type="ECO:0000259" key="2">
    <source>
        <dbReference type="Pfam" id="PF13369"/>
    </source>
</evidence>
<evidence type="ECO:0000256" key="1">
    <source>
        <dbReference type="SAM" id="MobiDB-lite"/>
    </source>
</evidence>
<dbReference type="AlphaFoldDB" id="A0A8J4LLE1"/>
<name>A0A8J4LLE1_9CHLO</name>
<feature type="region of interest" description="Disordered" evidence="1">
    <location>
        <begin position="387"/>
        <end position="423"/>
    </location>
</feature>
<sequence length="617" mass="66417">MQVGYFRRHTSLHSYLKPNGNSAILAVTPGPRRPEKCYAKQLGLPSPWISDIHVWRVVVICAAGGVSGSSDEPNPDYSDNKLPGQGSRLNSSNGPAGTEGNGPALTLGSEVLERMAKLRALDQYHKLMVEISQTDLLRQQQKQQQQKRDMDKGKQAPAPAAAAANASTALASGDDSSLLLRGALLIARHRYPSLDEGKVYGMLDDIARRVAALLPVDPAERYPLRVVGAINRVLYTDYGFRGNEEDYYNADNSCINQVMERRVGIPITLSLVYSEVARRVGLPMRGLNLPGHFMLQPLWPPARHHPSATSPSLHSGRGSSGGYGREEDQQQQPGSDSGHLVGGLEVQNPQPAAGGGGGDDGGGGGGGAAAAPVAAAANDKSMGMAVTAPAEQKGGTKEAADGDPPFGRAAKQEEEDEEEEDTGGPLEVLVDAFRSGEVCLPGEAEERISAVLGSPVRIDPTVLKESQPLHPRMFLLRMLSNLRSIYLSTQQIELLLDVLKFMRVTLQAEERMEEEEEGGDGGVQGRSHSRSSSPPPFNPTSSFFGDSFPLVAAAASLARDEGLCYFALRRYPECLEALREYLRLAEQTGNGPLPAEEAKTVAVVMEEARRRMTQQRQ</sequence>
<dbReference type="PANTHER" id="PTHR31350">
    <property type="entry name" value="SI:DKEY-261L7.2"/>
    <property type="match status" value="1"/>
</dbReference>
<accession>A0A8J4LLE1</accession>
<dbReference type="InterPro" id="IPR032698">
    <property type="entry name" value="SirB1_N"/>
</dbReference>
<feature type="compositionally biased region" description="Gly residues" evidence="1">
    <location>
        <begin position="353"/>
        <end position="368"/>
    </location>
</feature>
<dbReference type="Proteomes" id="UP000747110">
    <property type="component" value="Unassembled WGS sequence"/>
</dbReference>
<dbReference type="Proteomes" id="UP000722791">
    <property type="component" value="Unassembled WGS sequence"/>
</dbReference>
<protein>
    <recommendedName>
        <fullName evidence="2">Protein SirB1 N-terminal domain-containing protein</fullName>
    </recommendedName>
</protein>
<feature type="domain" description="Protein SirB1 N-terminal" evidence="2">
    <location>
        <begin position="199"/>
        <end position="299"/>
    </location>
</feature>
<feature type="compositionally biased region" description="Acidic residues" evidence="1">
    <location>
        <begin position="413"/>
        <end position="422"/>
    </location>
</feature>
<feature type="region of interest" description="Disordered" evidence="1">
    <location>
        <begin position="303"/>
        <end position="370"/>
    </location>
</feature>
<dbReference type="EMBL" id="BNCQ01000009">
    <property type="protein sequence ID" value="GIM01376.1"/>
    <property type="molecule type" value="Genomic_DNA"/>
</dbReference>
<gene>
    <name evidence="3" type="ORF">Vretifemale_8007</name>
    <name evidence="4" type="ORF">Vretimale_6198</name>
</gene>
<evidence type="ECO:0000313" key="4">
    <source>
        <dbReference type="EMBL" id="GIM01376.1"/>
    </source>
</evidence>
<evidence type="ECO:0000313" key="5">
    <source>
        <dbReference type="Proteomes" id="UP000722791"/>
    </source>
</evidence>
<evidence type="ECO:0000313" key="6">
    <source>
        <dbReference type="Proteomes" id="UP000747110"/>
    </source>
</evidence>
<evidence type="ECO:0000313" key="3">
    <source>
        <dbReference type="EMBL" id="GIL78595.1"/>
    </source>
</evidence>
<feature type="compositionally biased region" description="Low complexity" evidence="1">
    <location>
        <begin position="156"/>
        <end position="167"/>
    </location>
</feature>
<feature type="region of interest" description="Disordered" evidence="1">
    <location>
        <begin position="510"/>
        <end position="539"/>
    </location>
</feature>
<dbReference type="EMBL" id="BNCP01000013">
    <property type="protein sequence ID" value="GIL78595.1"/>
    <property type="molecule type" value="Genomic_DNA"/>
</dbReference>
<feature type="region of interest" description="Disordered" evidence="1">
    <location>
        <begin position="138"/>
        <end position="167"/>
    </location>
</feature>
<keyword evidence="6" id="KW-1185">Reference proteome</keyword>
<comment type="caution">
    <text evidence="4">The sequence shown here is derived from an EMBL/GenBank/DDBJ whole genome shotgun (WGS) entry which is preliminary data.</text>
</comment>
<reference evidence="4" key="1">
    <citation type="journal article" date="2021" name="Proc. Natl. Acad. Sci. U.S.A.">
        <title>Three genomes in the algal genus Volvox reveal the fate of a haploid sex-determining region after a transition to homothallism.</title>
        <authorList>
            <person name="Yamamoto K."/>
            <person name="Hamaji T."/>
            <person name="Kawai-Toyooka H."/>
            <person name="Matsuzaki R."/>
            <person name="Takahashi F."/>
            <person name="Nishimura Y."/>
            <person name="Kawachi M."/>
            <person name="Noguchi H."/>
            <person name="Minakuchi Y."/>
            <person name="Umen J.G."/>
            <person name="Toyoda A."/>
            <person name="Nozaki H."/>
        </authorList>
    </citation>
    <scope>NUCLEOTIDE SEQUENCE</scope>
    <source>
        <strain evidence="4">NIES-3785</strain>
        <strain evidence="3">NIES-3786</strain>
    </source>
</reference>
<feature type="region of interest" description="Disordered" evidence="1">
    <location>
        <begin position="68"/>
        <end position="105"/>
    </location>
</feature>
<dbReference type="PANTHER" id="PTHR31350:SF21">
    <property type="entry name" value="F-BOX ONLY PROTEIN 21"/>
    <property type="match status" value="1"/>
</dbReference>
<organism evidence="4 5">
    <name type="scientific">Volvox reticuliferus</name>
    <dbReference type="NCBI Taxonomy" id="1737510"/>
    <lineage>
        <taxon>Eukaryota</taxon>
        <taxon>Viridiplantae</taxon>
        <taxon>Chlorophyta</taxon>
        <taxon>core chlorophytes</taxon>
        <taxon>Chlorophyceae</taxon>
        <taxon>CS clade</taxon>
        <taxon>Chlamydomonadales</taxon>
        <taxon>Volvocaceae</taxon>
        <taxon>Volvox</taxon>
    </lineage>
</organism>
<dbReference type="OrthoDB" id="28868at2759"/>
<proteinExistence type="predicted"/>
<dbReference type="Pfam" id="PF13369">
    <property type="entry name" value="Transglut_core2"/>
    <property type="match status" value="1"/>
</dbReference>